<comment type="caution">
    <text evidence="2">The sequence shown here is derived from an EMBL/GenBank/DDBJ whole genome shotgun (WGS) entry which is preliminary data.</text>
</comment>
<evidence type="ECO:0000256" key="1">
    <source>
        <dbReference type="SAM" id="MobiDB-lite"/>
    </source>
</evidence>
<name>A0ABR2V0M7_9PEZI</name>
<sequence>MITRTASISSVPDMTVLQIRYTTAASKTEKTSTPEAAANLTPDYERYQPLRSRKFELSSGRNSGTSMGLYNRHILRNAEFPVRRVHFDISSPREIPDYQFPETEPSVGVIVRDNATGKSLENTNSQFSYPVLEEVKRRTKEPSDTSHRGKLENPLVVSNDNGNQQLETLEDNRTSHLKVDP</sequence>
<evidence type="ECO:0000313" key="2">
    <source>
        <dbReference type="EMBL" id="KAK9420216.1"/>
    </source>
</evidence>
<protein>
    <submittedName>
        <fullName evidence="2">Uncharacterized protein</fullName>
    </submittedName>
</protein>
<dbReference type="EMBL" id="JARVKF010000257">
    <property type="protein sequence ID" value="KAK9420216.1"/>
    <property type="molecule type" value="Genomic_DNA"/>
</dbReference>
<gene>
    <name evidence="2" type="ORF">SUNI508_06745</name>
</gene>
<reference evidence="2 3" key="1">
    <citation type="journal article" date="2024" name="J. Plant Pathol.">
        <title>Sequence and assembly of the genome of Seiridium unicorne, isolate CBS 538.82, causal agent of cypress canker disease.</title>
        <authorList>
            <person name="Scali E."/>
            <person name="Rocca G.D."/>
            <person name="Danti R."/>
            <person name="Garbelotto M."/>
            <person name="Barberini S."/>
            <person name="Baroncelli R."/>
            <person name="Emiliani G."/>
        </authorList>
    </citation>
    <scope>NUCLEOTIDE SEQUENCE [LARGE SCALE GENOMIC DNA]</scope>
    <source>
        <strain evidence="2 3">BM-138-508</strain>
    </source>
</reference>
<accession>A0ABR2V0M7</accession>
<feature type="compositionally biased region" description="Basic and acidic residues" evidence="1">
    <location>
        <begin position="133"/>
        <end position="151"/>
    </location>
</feature>
<feature type="compositionally biased region" description="Polar residues" evidence="1">
    <location>
        <begin position="156"/>
        <end position="167"/>
    </location>
</feature>
<evidence type="ECO:0000313" key="3">
    <source>
        <dbReference type="Proteomes" id="UP001408356"/>
    </source>
</evidence>
<proteinExistence type="predicted"/>
<dbReference type="Proteomes" id="UP001408356">
    <property type="component" value="Unassembled WGS sequence"/>
</dbReference>
<feature type="region of interest" description="Disordered" evidence="1">
    <location>
        <begin position="133"/>
        <end position="181"/>
    </location>
</feature>
<organism evidence="2 3">
    <name type="scientific">Seiridium unicorne</name>
    <dbReference type="NCBI Taxonomy" id="138068"/>
    <lineage>
        <taxon>Eukaryota</taxon>
        <taxon>Fungi</taxon>
        <taxon>Dikarya</taxon>
        <taxon>Ascomycota</taxon>
        <taxon>Pezizomycotina</taxon>
        <taxon>Sordariomycetes</taxon>
        <taxon>Xylariomycetidae</taxon>
        <taxon>Amphisphaeriales</taxon>
        <taxon>Sporocadaceae</taxon>
        <taxon>Seiridium</taxon>
    </lineage>
</organism>
<keyword evidence="3" id="KW-1185">Reference proteome</keyword>
<feature type="compositionally biased region" description="Basic and acidic residues" evidence="1">
    <location>
        <begin position="170"/>
        <end position="181"/>
    </location>
</feature>